<dbReference type="Proteomes" id="UP000324159">
    <property type="component" value="Unassembled WGS sequence"/>
</dbReference>
<evidence type="ECO:0000256" key="4">
    <source>
        <dbReference type="PROSITE-ProRule" id="PRU00354"/>
    </source>
</evidence>
<dbReference type="InterPro" id="IPR035246">
    <property type="entry name" value="Spermidine_synt_N"/>
</dbReference>
<gene>
    <name evidence="6" type="ORF">EDC39_102127</name>
</gene>
<dbReference type="GO" id="GO:0016768">
    <property type="term" value="F:spermine synthase activity"/>
    <property type="evidence" value="ECO:0007669"/>
    <property type="project" value="InterPro"/>
</dbReference>
<comment type="caution">
    <text evidence="6">The sequence shown here is derived from an EMBL/GenBank/DDBJ whole genome shotgun (WGS) entry which is preliminary data.</text>
</comment>
<evidence type="ECO:0000256" key="3">
    <source>
        <dbReference type="ARBA" id="ARBA00023115"/>
    </source>
</evidence>
<dbReference type="InterPro" id="IPR015576">
    <property type="entry name" value="Spermine_synthase_animal"/>
</dbReference>
<dbReference type="InterPro" id="IPR030374">
    <property type="entry name" value="PABS"/>
</dbReference>
<dbReference type="PROSITE" id="PS51006">
    <property type="entry name" value="PABS_2"/>
    <property type="match status" value="1"/>
</dbReference>
<dbReference type="InterPro" id="IPR029063">
    <property type="entry name" value="SAM-dependent_MTases_sf"/>
</dbReference>
<evidence type="ECO:0000256" key="2">
    <source>
        <dbReference type="ARBA" id="ARBA00022679"/>
    </source>
</evidence>
<dbReference type="InterPro" id="IPR037163">
    <property type="entry name" value="Spermidine_synt_N_sf"/>
</dbReference>
<dbReference type="SUPFAM" id="SSF53335">
    <property type="entry name" value="S-adenosyl-L-methionine-dependent methyltransferases"/>
    <property type="match status" value="1"/>
</dbReference>
<sequence>MIRKEDRNPDFASHLRAEVVETARSPWQQIEITRHPIFGHQLVIDGDLQISESDHAYGVAMVSPLLQLRQLRRVAILGGGDGGVLWELLQAAERMEIPLEKATMIDIDGEVLRLCRTHLSRLCGRIWDHPQAEILTADAFAWIAEARDLDAVIYDLTMDPVREGQSREEFMAETLAMIARALRSGGVFSMQCCGEGEGNDELAAESRDLLAQIRKEAGRHFCDLIEQRVLIPSYLERWTFLSGRKPA</sequence>
<evidence type="ECO:0000313" key="6">
    <source>
        <dbReference type="EMBL" id="TYO99604.1"/>
    </source>
</evidence>
<keyword evidence="2 4" id="KW-0808">Transferase</keyword>
<evidence type="ECO:0000259" key="5">
    <source>
        <dbReference type="PROSITE" id="PS51006"/>
    </source>
</evidence>
<evidence type="ECO:0000313" key="7">
    <source>
        <dbReference type="Proteomes" id="UP000324159"/>
    </source>
</evidence>
<comment type="similarity">
    <text evidence="1">Belongs to the spermidine/spermine synthase family.</text>
</comment>
<evidence type="ECO:0000256" key="1">
    <source>
        <dbReference type="ARBA" id="ARBA00007867"/>
    </source>
</evidence>
<dbReference type="CDD" id="cd02440">
    <property type="entry name" value="AdoMet_MTases"/>
    <property type="match status" value="1"/>
</dbReference>
<reference evidence="6 7" key="1">
    <citation type="submission" date="2019-07" db="EMBL/GenBank/DDBJ databases">
        <title>Genomic Encyclopedia of Type Strains, Phase IV (KMG-IV): sequencing the most valuable type-strain genomes for metagenomic binning, comparative biology and taxonomic classification.</title>
        <authorList>
            <person name="Goeker M."/>
        </authorList>
    </citation>
    <scope>NUCLEOTIDE SEQUENCE [LARGE SCALE GENOMIC DNA]</scope>
    <source>
        <strain evidence="6 7">SS015</strain>
    </source>
</reference>
<keyword evidence="3 4" id="KW-0620">Polyamine biosynthesis</keyword>
<accession>A0A5D3WKS1</accession>
<organism evidence="6 7">
    <name type="scientific">Geothermobacter ehrlichii</name>
    <dbReference type="NCBI Taxonomy" id="213224"/>
    <lineage>
        <taxon>Bacteria</taxon>
        <taxon>Pseudomonadati</taxon>
        <taxon>Thermodesulfobacteriota</taxon>
        <taxon>Desulfuromonadia</taxon>
        <taxon>Desulfuromonadales</taxon>
        <taxon>Geothermobacteraceae</taxon>
        <taxon>Geothermobacter</taxon>
    </lineage>
</organism>
<dbReference type="Gene3D" id="3.40.50.150">
    <property type="entry name" value="Vaccinia Virus protein VP39"/>
    <property type="match status" value="1"/>
</dbReference>
<feature type="active site" description="Proton acceptor" evidence="4">
    <location>
        <position position="155"/>
    </location>
</feature>
<keyword evidence="7" id="KW-1185">Reference proteome</keyword>
<proteinExistence type="inferred from homology"/>
<dbReference type="InterPro" id="IPR030373">
    <property type="entry name" value="PABS_CS"/>
</dbReference>
<dbReference type="Gene3D" id="2.30.140.10">
    <property type="entry name" value="Spermidine synthase, tetramerisation domain"/>
    <property type="match status" value="1"/>
</dbReference>
<protein>
    <submittedName>
        <fullName evidence="6">Spermidine synthase/spermine synthase</fullName>
    </submittedName>
</protein>
<dbReference type="PANTHER" id="PTHR46315">
    <property type="entry name" value="SPERMINE SYNTHASE"/>
    <property type="match status" value="1"/>
</dbReference>
<dbReference type="AlphaFoldDB" id="A0A5D3WKS1"/>
<dbReference type="Pfam" id="PF01564">
    <property type="entry name" value="Spermine_synth"/>
    <property type="match status" value="1"/>
</dbReference>
<name>A0A5D3WKS1_9BACT</name>
<dbReference type="GO" id="GO:0006597">
    <property type="term" value="P:spermine biosynthetic process"/>
    <property type="evidence" value="ECO:0007669"/>
    <property type="project" value="InterPro"/>
</dbReference>
<dbReference type="PROSITE" id="PS01330">
    <property type="entry name" value="PABS_1"/>
    <property type="match status" value="1"/>
</dbReference>
<dbReference type="RefSeq" id="WP_148894862.1">
    <property type="nucleotide sequence ID" value="NZ_VNIB01000002.1"/>
</dbReference>
<feature type="domain" description="PABS" evidence="5">
    <location>
        <begin position="1"/>
        <end position="245"/>
    </location>
</feature>
<dbReference type="Pfam" id="PF17284">
    <property type="entry name" value="Spermine_synt_N"/>
    <property type="match status" value="1"/>
</dbReference>
<dbReference type="EMBL" id="VNIB01000002">
    <property type="protein sequence ID" value="TYO99604.1"/>
    <property type="molecule type" value="Genomic_DNA"/>
</dbReference>
<dbReference type="PANTHER" id="PTHR46315:SF1">
    <property type="entry name" value="SPERMINE SYNTHASE"/>
    <property type="match status" value="1"/>
</dbReference>
<dbReference type="OrthoDB" id="9793120at2"/>